<protein>
    <submittedName>
        <fullName evidence="1">Uncharacterized protein</fullName>
    </submittedName>
</protein>
<reference evidence="1 2" key="1">
    <citation type="journal article" date="2019" name="Int. J. Syst. Evol. Microbiol.">
        <title>The Global Catalogue of Microorganisms (GCM) 10K type strain sequencing project: providing services to taxonomists for standard genome sequencing and annotation.</title>
        <authorList>
            <consortium name="The Broad Institute Genomics Platform"/>
            <consortium name="The Broad Institute Genome Sequencing Center for Infectious Disease"/>
            <person name="Wu L."/>
            <person name="Ma J."/>
        </authorList>
    </citation>
    <scope>NUCLEOTIDE SEQUENCE [LARGE SCALE GENOMIC DNA]</scope>
    <source>
        <strain evidence="1 2">JCM 13023</strain>
    </source>
</reference>
<evidence type="ECO:0000313" key="1">
    <source>
        <dbReference type="EMBL" id="GAA1232703.1"/>
    </source>
</evidence>
<keyword evidence="2" id="KW-1185">Reference proteome</keyword>
<dbReference type="EMBL" id="BAAALN010000005">
    <property type="protein sequence ID" value="GAA1232703.1"/>
    <property type="molecule type" value="Genomic_DNA"/>
</dbReference>
<name>A0ABN1W4V8_9PSEU</name>
<organism evidence="1 2">
    <name type="scientific">Prauserella halophila</name>
    <dbReference type="NCBI Taxonomy" id="185641"/>
    <lineage>
        <taxon>Bacteria</taxon>
        <taxon>Bacillati</taxon>
        <taxon>Actinomycetota</taxon>
        <taxon>Actinomycetes</taxon>
        <taxon>Pseudonocardiales</taxon>
        <taxon>Pseudonocardiaceae</taxon>
        <taxon>Prauserella</taxon>
    </lineage>
</organism>
<accession>A0ABN1W4V8</accession>
<evidence type="ECO:0000313" key="2">
    <source>
        <dbReference type="Proteomes" id="UP001500653"/>
    </source>
</evidence>
<gene>
    <name evidence="1" type="ORF">GCM10009676_14940</name>
</gene>
<proteinExistence type="predicted"/>
<dbReference type="RefSeq" id="WP_253863733.1">
    <property type="nucleotide sequence ID" value="NZ_BAAALN010000005.1"/>
</dbReference>
<dbReference type="Proteomes" id="UP001500653">
    <property type="component" value="Unassembled WGS sequence"/>
</dbReference>
<comment type="caution">
    <text evidence="1">The sequence shown here is derived from an EMBL/GenBank/DDBJ whole genome shotgun (WGS) entry which is preliminary data.</text>
</comment>
<sequence>MISALRRRLRTLADLAVAIAVTLAPVLFPRALDDPHGRQVGGDEEPRSL</sequence>